<protein>
    <recommendedName>
        <fullName evidence="3">Reelin domain-containing protein</fullName>
    </recommendedName>
</protein>
<evidence type="ECO:0008006" key="3">
    <source>
        <dbReference type="Google" id="ProtNLM"/>
    </source>
</evidence>
<dbReference type="EMBL" id="CAUEEQ010072582">
    <property type="protein sequence ID" value="CAJ0966168.1"/>
    <property type="molecule type" value="Genomic_DNA"/>
</dbReference>
<evidence type="ECO:0000313" key="1">
    <source>
        <dbReference type="EMBL" id="CAJ0966168.1"/>
    </source>
</evidence>
<sequence length="181" mass="19157">MTRKEVCGCLTTWEATRGQRMRSLGRLCDFPTRPLLDAVRSTAAFQACEKGITLSSNLNGSVDFLLQASASNSTIGNWSTLGSYSNCANGVSVSSYAINTSNSFIANWTSPSTLSVNSVSIRAFLNNSMGVFMIEKNLTVAATTTSATTAKTTPKSGGPANDPSFLVLTLCLLVITSKFLS</sequence>
<dbReference type="Proteomes" id="UP001176940">
    <property type="component" value="Unassembled WGS sequence"/>
</dbReference>
<organism evidence="1 2">
    <name type="scientific">Ranitomeya imitator</name>
    <name type="common">mimic poison frog</name>
    <dbReference type="NCBI Taxonomy" id="111125"/>
    <lineage>
        <taxon>Eukaryota</taxon>
        <taxon>Metazoa</taxon>
        <taxon>Chordata</taxon>
        <taxon>Craniata</taxon>
        <taxon>Vertebrata</taxon>
        <taxon>Euteleostomi</taxon>
        <taxon>Amphibia</taxon>
        <taxon>Batrachia</taxon>
        <taxon>Anura</taxon>
        <taxon>Neobatrachia</taxon>
        <taxon>Hyloidea</taxon>
        <taxon>Dendrobatidae</taxon>
        <taxon>Dendrobatinae</taxon>
        <taxon>Ranitomeya</taxon>
    </lineage>
</organism>
<gene>
    <name evidence="1" type="ORF">RIMI_LOCUS21032795</name>
</gene>
<keyword evidence="2" id="KW-1185">Reference proteome</keyword>
<reference evidence="1" key="1">
    <citation type="submission" date="2023-07" db="EMBL/GenBank/DDBJ databases">
        <authorList>
            <person name="Stuckert A."/>
        </authorList>
    </citation>
    <scope>NUCLEOTIDE SEQUENCE</scope>
</reference>
<name>A0ABN9MHS4_9NEOB</name>
<proteinExistence type="predicted"/>
<accession>A0ABN9MHS4</accession>
<comment type="caution">
    <text evidence="1">The sequence shown here is derived from an EMBL/GenBank/DDBJ whole genome shotgun (WGS) entry which is preliminary data.</text>
</comment>
<evidence type="ECO:0000313" key="2">
    <source>
        <dbReference type="Proteomes" id="UP001176940"/>
    </source>
</evidence>